<sequence>MNTEAETLSYYKVYVDPHRLTVKVFNGGEDMFPKNFFDECKKAEAERNEIKNLARLISWRLRSSPSEKSRQVIRHLKRKLRYLKREYETNYGITFAKSERFVMLALNRVYIFVK</sequence>
<comment type="caution">
    <text evidence="1">The sequence shown here is derived from an EMBL/GenBank/DDBJ whole genome shotgun (WGS) entry which is preliminary data.</text>
</comment>
<evidence type="ECO:0000313" key="1">
    <source>
        <dbReference type="EMBL" id="KAL3383946.1"/>
    </source>
</evidence>
<reference evidence="1 2" key="1">
    <citation type="journal article" date="2024" name="bioRxiv">
        <title>A reference genome for Trichogramma kaykai: A tiny desert-dwelling parasitoid wasp with competing sex-ratio distorters.</title>
        <authorList>
            <person name="Culotta J."/>
            <person name="Lindsey A.R."/>
        </authorList>
    </citation>
    <scope>NUCLEOTIDE SEQUENCE [LARGE SCALE GENOMIC DNA]</scope>
    <source>
        <strain evidence="1 2">KSX58</strain>
    </source>
</reference>
<keyword evidence="2" id="KW-1185">Reference proteome</keyword>
<accession>A0ABD2VT77</accession>
<name>A0ABD2VT77_9HYME</name>
<proteinExistence type="predicted"/>
<evidence type="ECO:0000313" key="2">
    <source>
        <dbReference type="Proteomes" id="UP001627154"/>
    </source>
</evidence>
<organism evidence="1 2">
    <name type="scientific">Trichogramma kaykai</name>
    <dbReference type="NCBI Taxonomy" id="54128"/>
    <lineage>
        <taxon>Eukaryota</taxon>
        <taxon>Metazoa</taxon>
        <taxon>Ecdysozoa</taxon>
        <taxon>Arthropoda</taxon>
        <taxon>Hexapoda</taxon>
        <taxon>Insecta</taxon>
        <taxon>Pterygota</taxon>
        <taxon>Neoptera</taxon>
        <taxon>Endopterygota</taxon>
        <taxon>Hymenoptera</taxon>
        <taxon>Apocrita</taxon>
        <taxon>Proctotrupomorpha</taxon>
        <taxon>Chalcidoidea</taxon>
        <taxon>Trichogrammatidae</taxon>
        <taxon>Trichogramma</taxon>
    </lineage>
</organism>
<gene>
    <name evidence="1" type="ORF">TKK_020295</name>
</gene>
<dbReference type="AlphaFoldDB" id="A0ABD2VT77"/>
<dbReference type="Proteomes" id="UP001627154">
    <property type="component" value="Unassembled WGS sequence"/>
</dbReference>
<dbReference type="EMBL" id="JBJJXI010000181">
    <property type="protein sequence ID" value="KAL3383946.1"/>
    <property type="molecule type" value="Genomic_DNA"/>
</dbReference>
<protein>
    <submittedName>
        <fullName evidence="1">Uncharacterized protein</fullName>
    </submittedName>
</protein>